<accession>A0A5P2H9T6</accession>
<gene>
    <name evidence="1" type="ORF">FOB72_18020</name>
</gene>
<proteinExistence type="predicted"/>
<reference evidence="1 2" key="1">
    <citation type="submission" date="2019-09" db="EMBL/GenBank/DDBJ databases">
        <title>FDA dAtabase for Regulatory Grade micrObial Sequences (FDA-ARGOS): Supporting development and validation of Infectious Disease Dx tests.</title>
        <authorList>
            <person name="Sciortino C."/>
            <person name="Tallon L."/>
            <person name="Sadzewicz L."/>
            <person name="Vavikolanu K."/>
            <person name="Mehta A."/>
            <person name="Aluvathingal J."/>
            <person name="Nadendla S."/>
            <person name="Nandy P."/>
            <person name="Geyer C."/>
            <person name="Yan Y."/>
            <person name="Sichtig H."/>
        </authorList>
    </citation>
    <scope>NUCLEOTIDE SEQUENCE [LARGE SCALE GENOMIC DNA]</scope>
    <source>
        <strain evidence="1 2">FDAARGOS_664</strain>
        <plasmid evidence="1 2">unnamed1</plasmid>
    </source>
</reference>
<dbReference type="AlphaFoldDB" id="A0A5P2H9T6"/>
<evidence type="ECO:0000313" key="1">
    <source>
        <dbReference type="EMBL" id="QET04049.1"/>
    </source>
</evidence>
<dbReference type="Proteomes" id="UP000322822">
    <property type="component" value="Plasmid unnamed1"/>
</dbReference>
<dbReference type="EMBL" id="CP044066">
    <property type="protein sequence ID" value="QET04049.1"/>
    <property type="molecule type" value="Genomic_DNA"/>
</dbReference>
<organism evidence="1 2">
    <name type="scientific">Cupriavidus pauculus</name>
    <dbReference type="NCBI Taxonomy" id="82633"/>
    <lineage>
        <taxon>Bacteria</taxon>
        <taxon>Pseudomonadati</taxon>
        <taxon>Pseudomonadota</taxon>
        <taxon>Betaproteobacteria</taxon>
        <taxon>Burkholderiales</taxon>
        <taxon>Burkholderiaceae</taxon>
        <taxon>Cupriavidus</taxon>
    </lineage>
</organism>
<name>A0A5P2H9T6_9BURK</name>
<geneLocation type="plasmid" evidence="1">
    <name>unnamed1</name>
</geneLocation>
<dbReference type="OrthoDB" id="9967140at2"/>
<sequence>MYVDKLYSDGDISRVLEKGLTPEATADWPWQVVSRQGGGVAKRRGLRSAWGTILLYTYDVADKREIGIEGRLAENPYLALGEMWERDPAIGTYLSDLVAMHFARLAERMLTRAGWLQEPSKLHEAGCIFRVSAELKLPSRDQGRRLGRSLAAALVRADVESLGECCQGSAYLLGLKSFLEVPFRQRLEEDRPD</sequence>
<keyword evidence="1" id="KW-0614">Plasmid</keyword>
<dbReference type="RefSeq" id="WP_150374112.1">
    <property type="nucleotide sequence ID" value="NZ_CP044066.1"/>
</dbReference>
<protein>
    <submittedName>
        <fullName evidence="1">Uncharacterized protein</fullName>
    </submittedName>
</protein>
<evidence type="ECO:0000313" key="2">
    <source>
        <dbReference type="Proteomes" id="UP000322822"/>
    </source>
</evidence>